<dbReference type="InterPro" id="IPR018683">
    <property type="entry name" value="DUF2169"/>
</dbReference>
<reference evidence="2 3" key="1">
    <citation type="submission" date="2020-12" db="EMBL/GenBank/DDBJ databases">
        <title>FDA dAtabase for Regulatory Grade micrObial Sequences (FDA-ARGOS): Supporting development and validation of Infectious Disease Dx tests.</title>
        <authorList>
            <person name="Sproer C."/>
            <person name="Gronow S."/>
            <person name="Severitt S."/>
            <person name="Schroder I."/>
            <person name="Tallon L."/>
            <person name="Sadzewicz L."/>
            <person name="Zhao X."/>
            <person name="Boylan J."/>
            <person name="Ott S."/>
            <person name="Bowen H."/>
            <person name="Vavikolanu K."/>
            <person name="Mehta A."/>
            <person name="Aluvathingal J."/>
            <person name="Nadendla S."/>
            <person name="Lowell S."/>
            <person name="Myers T."/>
            <person name="Yan Y."/>
            <person name="Sichtig H."/>
        </authorList>
    </citation>
    <scope>NUCLEOTIDE SEQUENCE [LARGE SCALE GENOMIC DNA]</scope>
    <source>
        <strain evidence="2 3">FDAARGOS_909</strain>
    </source>
</reference>
<sequence>MSSPSYVLESSTPTADLPEVRNRTRFPSQYFQMLDTDDHVFHVMVTRITYDLNRLDENGFPRLAKQQVELVQTDEFYTGCHTSSIVQESDFSPYKPRCDVIFSHAFAHSPEEKPFNRWTAGVKIDKWDKVLMVCGPRVIRSGLLGWQLSEPEKATRVPICHELAFGGTCRWPEKNDEDADPEIFSRHELNPIGCGFLDKAWVKKTGKNEFRAPQIEVFNKAFDDGWLRGQNYPVVGLGPIGRWWQPRVQLTGSYDHKWLESRWPALPKDFDFSYWNCAPADQQIDYPKGGESITLFGLTPGGGYLRAKVPGNHPYSLVGLHAGPVLERPMHLDTLIFDMQKMTLTCVHRTNIAANAGIKMIEVLQRTQE</sequence>
<dbReference type="Pfam" id="PF09937">
    <property type="entry name" value="DUF2169"/>
    <property type="match status" value="1"/>
</dbReference>
<protein>
    <submittedName>
        <fullName evidence="2">DUF2169 domain-containing protein</fullName>
    </submittedName>
</protein>
<proteinExistence type="predicted"/>
<dbReference type="RefSeq" id="WP_197955902.1">
    <property type="nucleotide sequence ID" value="NZ_CP065668.1"/>
</dbReference>
<dbReference type="AlphaFoldDB" id="A0A7T2S4W7"/>
<evidence type="ECO:0000313" key="2">
    <source>
        <dbReference type="EMBL" id="QPS08662.1"/>
    </source>
</evidence>
<feature type="domain" description="DUF2169" evidence="1">
    <location>
        <begin position="43"/>
        <end position="349"/>
    </location>
</feature>
<evidence type="ECO:0000313" key="3">
    <source>
        <dbReference type="Proteomes" id="UP000594778"/>
    </source>
</evidence>
<name>A0A7T2S4W7_DELAC</name>
<organism evidence="2 3">
    <name type="scientific">Delftia acidovorans</name>
    <name type="common">Pseudomonas acidovorans</name>
    <name type="synonym">Comamonas acidovorans</name>
    <dbReference type="NCBI Taxonomy" id="80866"/>
    <lineage>
        <taxon>Bacteria</taxon>
        <taxon>Pseudomonadati</taxon>
        <taxon>Pseudomonadota</taxon>
        <taxon>Betaproteobacteria</taxon>
        <taxon>Burkholderiales</taxon>
        <taxon>Comamonadaceae</taxon>
        <taxon>Delftia</taxon>
    </lineage>
</organism>
<evidence type="ECO:0000259" key="1">
    <source>
        <dbReference type="Pfam" id="PF09937"/>
    </source>
</evidence>
<dbReference type="Proteomes" id="UP000594778">
    <property type="component" value="Chromosome"/>
</dbReference>
<accession>A0A7T2S4W7</accession>
<gene>
    <name evidence="2" type="ORF">I6G66_00890</name>
</gene>
<dbReference type="EMBL" id="CP065668">
    <property type="protein sequence ID" value="QPS08662.1"/>
    <property type="molecule type" value="Genomic_DNA"/>
</dbReference>